<evidence type="ECO:0000313" key="2">
    <source>
        <dbReference type="EMBL" id="KAK3382578.1"/>
    </source>
</evidence>
<dbReference type="AlphaFoldDB" id="A0AAE0NJA8"/>
<dbReference type="Proteomes" id="UP001287356">
    <property type="component" value="Unassembled WGS sequence"/>
</dbReference>
<keyword evidence="3" id="KW-1185">Reference proteome</keyword>
<proteinExistence type="predicted"/>
<organism evidence="2 3">
    <name type="scientific">Lasiosphaeria ovina</name>
    <dbReference type="NCBI Taxonomy" id="92902"/>
    <lineage>
        <taxon>Eukaryota</taxon>
        <taxon>Fungi</taxon>
        <taxon>Dikarya</taxon>
        <taxon>Ascomycota</taxon>
        <taxon>Pezizomycotina</taxon>
        <taxon>Sordariomycetes</taxon>
        <taxon>Sordariomycetidae</taxon>
        <taxon>Sordariales</taxon>
        <taxon>Lasiosphaeriaceae</taxon>
        <taxon>Lasiosphaeria</taxon>
    </lineage>
</organism>
<accession>A0AAE0NJA8</accession>
<evidence type="ECO:0000256" key="1">
    <source>
        <dbReference type="SAM" id="SignalP"/>
    </source>
</evidence>
<feature type="chain" id="PRO_5042295816" description="Secreted protein" evidence="1">
    <location>
        <begin position="24"/>
        <end position="100"/>
    </location>
</feature>
<dbReference type="EMBL" id="JAULSN010000001">
    <property type="protein sequence ID" value="KAK3382578.1"/>
    <property type="molecule type" value="Genomic_DNA"/>
</dbReference>
<name>A0AAE0NJA8_9PEZI</name>
<protein>
    <recommendedName>
        <fullName evidence="4">Secreted protein</fullName>
    </recommendedName>
</protein>
<keyword evidence="1" id="KW-0732">Signal</keyword>
<evidence type="ECO:0008006" key="4">
    <source>
        <dbReference type="Google" id="ProtNLM"/>
    </source>
</evidence>
<reference evidence="2" key="2">
    <citation type="submission" date="2023-06" db="EMBL/GenBank/DDBJ databases">
        <authorList>
            <consortium name="Lawrence Berkeley National Laboratory"/>
            <person name="Haridas S."/>
            <person name="Hensen N."/>
            <person name="Bonometti L."/>
            <person name="Westerberg I."/>
            <person name="Brannstrom I.O."/>
            <person name="Guillou S."/>
            <person name="Cros-Aarteil S."/>
            <person name="Calhoun S."/>
            <person name="Kuo A."/>
            <person name="Mondo S."/>
            <person name="Pangilinan J."/>
            <person name="Riley R."/>
            <person name="Labutti K."/>
            <person name="Andreopoulos B."/>
            <person name="Lipzen A."/>
            <person name="Chen C."/>
            <person name="Yanf M."/>
            <person name="Daum C."/>
            <person name="Ng V."/>
            <person name="Clum A."/>
            <person name="Steindorff A."/>
            <person name="Ohm R."/>
            <person name="Martin F."/>
            <person name="Silar P."/>
            <person name="Natvig D."/>
            <person name="Lalanne C."/>
            <person name="Gautier V."/>
            <person name="Ament-Velasquez S.L."/>
            <person name="Kruys A."/>
            <person name="Hutchinson M.I."/>
            <person name="Powell A.J."/>
            <person name="Barry K."/>
            <person name="Miller A.N."/>
            <person name="Grigoriev I.V."/>
            <person name="Debuchy R."/>
            <person name="Gladieux P."/>
            <person name="Thoren M.H."/>
            <person name="Johannesson H."/>
        </authorList>
    </citation>
    <scope>NUCLEOTIDE SEQUENCE</scope>
    <source>
        <strain evidence="2">CBS 958.72</strain>
    </source>
</reference>
<feature type="signal peptide" evidence="1">
    <location>
        <begin position="1"/>
        <end position="23"/>
    </location>
</feature>
<evidence type="ECO:0000313" key="3">
    <source>
        <dbReference type="Proteomes" id="UP001287356"/>
    </source>
</evidence>
<gene>
    <name evidence="2" type="ORF">B0T24DRAFT_602006</name>
</gene>
<sequence>MMACLGEGVCCAVLLFQLELLSADVFLVSVCCVREGDPSIMHYEGGLFNWAIKWEYNYRRKIENREVQRHHTTLNTQLTELRGTPRSGQNKINYGQAMHS</sequence>
<reference evidence="2" key="1">
    <citation type="journal article" date="2023" name="Mol. Phylogenet. Evol.">
        <title>Genome-scale phylogeny and comparative genomics of the fungal order Sordariales.</title>
        <authorList>
            <person name="Hensen N."/>
            <person name="Bonometti L."/>
            <person name="Westerberg I."/>
            <person name="Brannstrom I.O."/>
            <person name="Guillou S."/>
            <person name="Cros-Aarteil S."/>
            <person name="Calhoun S."/>
            <person name="Haridas S."/>
            <person name="Kuo A."/>
            <person name="Mondo S."/>
            <person name="Pangilinan J."/>
            <person name="Riley R."/>
            <person name="LaButti K."/>
            <person name="Andreopoulos B."/>
            <person name="Lipzen A."/>
            <person name="Chen C."/>
            <person name="Yan M."/>
            <person name="Daum C."/>
            <person name="Ng V."/>
            <person name="Clum A."/>
            <person name="Steindorff A."/>
            <person name="Ohm R.A."/>
            <person name="Martin F."/>
            <person name="Silar P."/>
            <person name="Natvig D.O."/>
            <person name="Lalanne C."/>
            <person name="Gautier V."/>
            <person name="Ament-Velasquez S.L."/>
            <person name="Kruys A."/>
            <person name="Hutchinson M.I."/>
            <person name="Powell A.J."/>
            <person name="Barry K."/>
            <person name="Miller A.N."/>
            <person name="Grigoriev I.V."/>
            <person name="Debuchy R."/>
            <person name="Gladieux P."/>
            <person name="Hiltunen Thoren M."/>
            <person name="Johannesson H."/>
        </authorList>
    </citation>
    <scope>NUCLEOTIDE SEQUENCE</scope>
    <source>
        <strain evidence="2">CBS 958.72</strain>
    </source>
</reference>
<comment type="caution">
    <text evidence="2">The sequence shown here is derived from an EMBL/GenBank/DDBJ whole genome shotgun (WGS) entry which is preliminary data.</text>
</comment>